<name>A0A1I2F7Z2_9MICO</name>
<dbReference type="Gene3D" id="1.50.10.140">
    <property type="match status" value="1"/>
</dbReference>
<feature type="compositionally biased region" description="Basic and acidic residues" evidence="1">
    <location>
        <begin position="222"/>
        <end position="232"/>
    </location>
</feature>
<dbReference type="STRING" id="285351.SAMN04488035_1174"/>
<reference evidence="3" key="1">
    <citation type="submission" date="2016-10" db="EMBL/GenBank/DDBJ databases">
        <authorList>
            <person name="Varghese N."/>
            <person name="Submissions S."/>
        </authorList>
    </citation>
    <scope>NUCLEOTIDE SEQUENCE [LARGE SCALE GENOMIC DNA]</scope>
    <source>
        <strain evidence="3">DSM 19083</strain>
    </source>
</reference>
<dbReference type="EMBL" id="FONZ01000002">
    <property type="protein sequence ID" value="SFF01265.1"/>
    <property type="molecule type" value="Genomic_DNA"/>
</dbReference>
<accession>A0A1I2F7Z2</accession>
<sequence length="298" mass="33267">MDFGFYYEPVVGQIRGGFWDEPPADPAAVLDNYRDRGPDVWFTGHHYGTLNTEPRIASYLGIAWGQIPPEHYFRMFRTFPDTCDWSWPEQKPVGEWHEYLGVDVVARAHEGAGQRSGRHEPVDDRERLLCADGRGVQHHRRDAQPALAQGGLHAGEPFGVVCRLRRADELHLLDAVHGVQVLDELAHTLGVVHPDVVHRARLLGHREGDDRDALRDLREDLRRVRPREDGEPVHPAGDVDDSPGAGAGQAPASPQPAVSTRSRPARLTRPPGRADSGRTVRTHPRHDEALVRTISHQG</sequence>
<keyword evidence="3" id="KW-1185">Reference proteome</keyword>
<protein>
    <submittedName>
        <fullName evidence="2">Uncharacterized protein</fullName>
    </submittedName>
</protein>
<evidence type="ECO:0000313" key="3">
    <source>
        <dbReference type="Proteomes" id="UP000198520"/>
    </source>
</evidence>
<evidence type="ECO:0000256" key="1">
    <source>
        <dbReference type="SAM" id="MobiDB-lite"/>
    </source>
</evidence>
<dbReference type="Proteomes" id="UP000198520">
    <property type="component" value="Unassembled WGS sequence"/>
</dbReference>
<organism evidence="2 3">
    <name type="scientific">Flavimobilis marinus</name>
    <dbReference type="NCBI Taxonomy" id="285351"/>
    <lineage>
        <taxon>Bacteria</taxon>
        <taxon>Bacillati</taxon>
        <taxon>Actinomycetota</taxon>
        <taxon>Actinomycetes</taxon>
        <taxon>Micrococcales</taxon>
        <taxon>Jonesiaceae</taxon>
        <taxon>Flavimobilis</taxon>
    </lineage>
</organism>
<evidence type="ECO:0000313" key="2">
    <source>
        <dbReference type="EMBL" id="SFF01265.1"/>
    </source>
</evidence>
<gene>
    <name evidence="2" type="ORF">SAMN04488035_1174</name>
</gene>
<feature type="region of interest" description="Disordered" evidence="1">
    <location>
        <begin position="222"/>
        <end position="298"/>
    </location>
</feature>
<dbReference type="AlphaFoldDB" id="A0A1I2F7Z2"/>
<proteinExistence type="predicted"/>
<feature type="compositionally biased region" description="Low complexity" evidence="1">
    <location>
        <begin position="242"/>
        <end position="257"/>
    </location>
</feature>